<reference evidence="2 3" key="1">
    <citation type="journal article" date="2016" name="Front. Microbiol.">
        <title>Genome and transcriptome sequences reveal the specific parasitism of the nematophagous Purpureocillium lilacinum 36-1.</title>
        <authorList>
            <person name="Xie J."/>
            <person name="Li S."/>
            <person name="Mo C."/>
            <person name="Xiao X."/>
            <person name="Peng D."/>
            <person name="Wang G."/>
            <person name="Xiao Y."/>
        </authorList>
    </citation>
    <scope>NUCLEOTIDE SEQUENCE [LARGE SCALE GENOMIC DNA]</scope>
    <source>
        <strain evidence="2 3">36-1</strain>
    </source>
</reference>
<dbReference type="InterPro" id="IPR022085">
    <property type="entry name" value="OpdG"/>
</dbReference>
<dbReference type="Pfam" id="PF12311">
    <property type="entry name" value="DUF3632"/>
    <property type="match status" value="1"/>
</dbReference>
<protein>
    <submittedName>
        <fullName evidence="2">Uncharacterized protein</fullName>
    </submittedName>
</protein>
<comment type="caution">
    <text evidence="2">The sequence shown here is derived from an EMBL/GenBank/DDBJ whole genome shotgun (WGS) entry which is preliminary data.</text>
</comment>
<feature type="region of interest" description="Disordered" evidence="1">
    <location>
        <begin position="1"/>
        <end position="25"/>
    </location>
</feature>
<proteinExistence type="predicted"/>
<dbReference type="AlphaFoldDB" id="A0A2U3DP52"/>
<gene>
    <name evidence="2" type="ORF">PCL_00432</name>
</gene>
<dbReference type="EMBL" id="LCWV01000112">
    <property type="protein sequence ID" value="PWI64032.1"/>
    <property type="molecule type" value="Genomic_DNA"/>
</dbReference>
<feature type="compositionally biased region" description="Low complexity" evidence="1">
    <location>
        <begin position="8"/>
        <end position="25"/>
    </location>
</feature>
<evidence type="ECO:0000256" key="1">
    <source>
        <dbReference type="SAM" id="MobiDB-lite"/>
    </source>
</evidence>
<organism evidence="2 3">
    <name type="scientific">Purpureocillium lilacinum</name>
    <name type="common">Paecilomyces lilacinus</name>
    <dbReference type="NCBI Taxonomy" id="33203"/>
    <lineage>
        <taxon>Eukaryota</taxon>
        <taxon>Fungi</taxon>
        <taxon>Dikarya</taxon>
        <taxon>Ascomycota</taxon>
        <taxon>Pezizomycotina</taxon>
        <taxon>Sordariomycetes</taxon>
        <taxon>Hypocreomycetidae</taxon>
        <taxon>Hypocreales</taxon>
        <taxon>Ophiocordycipitaceae</taxon>
        <taxon>Purpureocillium</taxon>
    </lineage>
</organism>
<evidence type="ECO:0000313" key="2">
    <source>
        <dbReference type="EMBL" id="PWI64032.1"/>
    </source>
</evidence>
<accession>A0A2U3DP52</accession>
<name>A0A2U3DP52_PURLI</name>
<dbReference type="Proteomes" id="UP000245956">
    <property type="component" value="Unassembled WGS sequence"/>
</dbReference>
<evidence type="ECO:0000313" key="3">
    <source>
        <dbReference type="Proteomes" id="UP000245956"/>
    </source>
</evidence>
<sequence length="304" mass="34550">MEGQQHDTYTYPGSTSASPTPAPRSLESYSQLMHTLATRQMQSALAAARANSDTSMLSTNSSSTSFRTPDVVLLLTAIARRRDRIHRGEALDDDEQPLTWTCLSYLTMIWSEAYWMEPGQIVRRCNGVESRHRARDSYIKQQDAEAQLVAAGVFEWRRAFWYLIKTLERVASHKDNTVASGDDTAEVLLQADFHIPAVACWIKHNGRKLYDEIVKDKLKLWEEKDVPVEARHFDHPTERWSFWAGRLSEFARDQPDDFVKGAACHAVENMEAIAGASRRYNARHDGGDETCIICPTMKDDPRVD</sequence>